<dbReference type="Pfam" id="PF19263">
    <property type="entry name" value="DUF5906"/>
    <property type="match status" value="1"/>
</dbReference>
<proteinExistence type="predicted"/>
<sequence length="786" mass="90824">MITAGLNAARQQIQAKTIKQRIEGAIINLYDYRKYADEKSKNKLLTGRTLDLSLCKDDDLCVIDFDIDHGSKLNDKEKERIRQNIITNMLPSNVGLIQRARGGIHAYCNRNGYKLPSNRNEKVVKYGDNLEIDIFAQMYTQKDGRSIENRVVLPNSKIRIVEKEEQKKEILYYRELNDWANATHLASLYDILGKWNLDLTSKDLSSKDFSIINDDCTIEPMSKQIADSCVQGLKQLTIHNDTNILEREITLLPLFMGLNGLQQVSAQYKEEAYSQVYSNNTLTAKAQDNWSDRKRRYTDKANPWILTKIIKLHNNKYYESTLKPLIIQEQEAKRQLKIEAAVSLIERNEINLLDPFTLKDLSQKALTGKYHNKLELVAQDLLKVMRIVPCPNGWCFIIKEYNCLIEKNVVNYKGKSAIYDQLHSIRLWDDGKKHITAVDALEQYHSLFEKLGIKFLSSNPDIFSVFQGFKYVKLDEVNYSKIDQFLGLVKDTISANNEIVYQYILNWFAYIIQNVGKKTETAIILQGLQGVGKNIFTNVLCELLAGYSSKNITDIDDFVGKLNTAIENKMLAIANEMKNFGEQRMSNMDALKSIITEISFMINEKSIPKHEVENVVNIIIATNNVYPLKIENSDRRYVVCKCGSVHRGDLTYFTNLCASFDDEFYKNLFTFFLERDISQFNPRDIPMTQAKREIIRASRSKVDDVILNNFNQFKDGVRIESVEQWKPTDMILKNYQIAINSVCHKVRKVINGQRKRVYQLNEEMVSIYQNMLDEDAIESDYETDTE</sequence>
<dbReference type="InterPro" id="IPR045455">
    <property type="entry name" value="NrS-1_pol-like_helicase"/>
</dbReference>
<reference evidence="2 3" key="1">
    <citation type="submission" date="2019-03" db="EMBL/GenBank/DDBJ databases">
        <title>Single cell metagenomics reveals metabolic interactions within the superorganism composed of flagellate Streblomastix strix and complex community of Bacteroidetes bacteria on its surface.</title>
        <authorList>
            <person name="Treitli S.C."/>
            <person name="Kolisko M."/>
            <person name="Husnik F."/>
            <person name="Keeling P."/>
            <person name="Hampl V."/>
        </authorList>
    </citation>
    <scope>NUCLEOTIDE SEQUENCE [LARGE SCALE GENOMIC DNA]</scope>
    <source>
        <strain evidence="2">ST1C</strain>
    </source>
</reference>
<accession>A0A5J4VMU7</accession>
<dbReference type="AlphaFoldDB" id="A0A5J4VMU7"/>
<evidence type="ECO:0000313" key="2">
    <source>
        <dbReference type="EMBL" id="KAA6383794.1"/>
    </source>
</evidence>
<gene>
    <name evidence="2" type="ORF">EZS28_020680</name>
</gene>
<dbReference type="EMBL" id="SNRW01006068">
    <property type="protein sequence ID" value="KAA6383794.1"/>
    <property type="molecule type" value="Genomic_DNA"/>
</dbReference>
<name>A0A5J4VMU7_9EUKA</name>
<evidence type="ECO:0000313" key="3">
    <source>
        <dbReference type="Proteomes" id="UP000324800"/>
    </source>
</evidence>
<dbReference type="SUPFAM" id="SSF52540">
    <property type="entry name" value="P-loop containing nucleoside triphosphate hydrolases"/>
    <property type="match status" value="1"/>
</dbReference>
<comment type="caution">
    <text evidence="2">The sequence shown here is derived from an EMBL/GenBank/DDBJ whole genome shotgun (WGS) entry which is preliminary data.</text>
</comment>
<feature type="domain" description="NrS-1 polymerase-like helicase" evidence="1">
    <location>
        <begin position="525"/>
        <end position="636"/>
    </location>
</feature>
<dbReference type="Gene3D" id="3.40.50.300">
    <property type="entry name" value="P-loop containing nucleotide triphosphate hydrolases"/>
    <property type="match status" value="1"/>
</dbReference>
<protein>
    <recommendedName>
        <fullName evidence="1">NrS-1 polymerase-like helicase domain-containing protein</fullName>
    </recommendedName>
</protein>
<dbReference type="InterPro" id="IPR027417">
    <property type="entry name" value="P-loop_NTPase"/>
</dbReference>
<evidence type="ECO:0000259" key="1">
    <source>
        <dbReference type="Pfam" id="PF19263"/>
    </source>
</evidence>
<organism evidence="2 3">
    <name type="scientific">Streblomastix strix</name>
    <dbReference type="NCBI Taxonomy" id="222440"/>
    <lineage>
        <taxon>Eukaryota</taxon>
        <taxon>Metamonada</taxon>
        <taxon>Preaxostyla</taxon>
        <taxon>Oxymonadida</taxon>
        <taxon>Streblomastigidae</taxon>
        <taxon>Streblomastix</taxon>
    </lineage>
</organism>
<dbReference type="Proteomes" id="UP000324800">
    <property type="component" value="Unassembled WGS sequence"/>
</dbReference>